<dbReference type="OrthoDB" id="10267127at2759"/>
<evidence type="ECO:0000313" key="1">
    <source>
        <dbReference type="EMBL" id="KRX45930.1"/>
    </source>
</evidence>
<dbReference type="EMBL" id="JYDJ01000067">
    <property type="protein sequence ID" value="KRX45930.1"/>
    <property type="molecule type" value="Genomic_DNA"/>
</dbReference>
<dbReference type="PANTHER" id="PTHR15435">
    <property type="entry name" value="KICSTOR COMPLEX PROTEIN KAPTIN"/>
    <property type="match status" value="1"/>
</dbReference>
<dbReference type="GO" id="GO:0015629">
    <property type="term" value="C:actin cytoskeleton"/>
    <property type="evidence" value="ECO:0007669"/>
    <property type="project" value="InterPro"/>
</dbReference>
<dbReference type="InterPro" id="IPR029982">
    <property type="entry name" value="Kptn"/>
</dbReference>
<proteinExistence type="predicted"/>
<dbReference type="GO" id="GO:0034198">
    <property type="term" value="P:cellular response to amino acid starvation"/>
    <property type="evidence" value="ECO:0007669"/>
    <property type="project" value="TreeGrafter"/>
</dbReference>
<reference evidence="1 2" key="1">
    <citation type="submission" date="2015-01" db="EMBL/GenBank/DDBJ databases">
        <title>Evolution of Trichinella species and genotypes.</title>
        <authorList>
            <person name="Korhonen P.K."/>
            <person name="Edoardo P."/>
            <person name="Giuseppe L.R."/>
            <person name="Gasser R.B."/>
        </authorList>
    </citation>
    <scope>NUCLEOTIDE SEQUENCE [LARGE SCALE GENOMIC DNA]</scope>
    <source>
        <strain evidence="1">ISS417</strain>
    </source>
</reference>
<dbReference type="GO" id="GO:0051015">
    <property type="term" value="F:actin filament binding"/>
    <property type="evidence" value="ECO:0007669"/>
    <property type="project" value="TreeGrafter"/>
</dbReference>
<dbReference type="Proteomes" id="UP000055048">
    <property type="component" value="Unassembled WGS sequence"/>
</dbReference>
<dbReference type="GO" id="GO:0007015">
    <property type="term" value="P:actin filament organization"/>
    <property type="evidence" value="ECO:0007669"/>
    <property type="project" value="InterPro"/>
</dbReference>
<dbReference type="AlphaFoldDB" id="A0A0V0U3T4"/>
<comment type="caution">
    <text evidence="1">The sequence shown here is derived from an EMBL/GenBank/DDBJ whole genome shotgun (WGS) entry which is preliminary data.</text>
</comment>
<accession>A0A0V0U3T4</accession>
<protein>
    <submittedName>
        <fullName evidence="1">Uncharacterized protein</fullName>
    </submittedName>
</protein>
<organism evidence="1 2">
    <name type="scientific">Trichinella murrelli</name>
    <dbReference type="NCBI Taxonomy" id="144512"/>
    <lineage>
        <taxon>Eukaryota</taxon>
        <taxon>Metazoa</taxon>
        <taxon>Ecdysozoa</taxon>
        <taxon>Nematoda</taxon>
        <taxon>Enoplea</taxon>
        <taxon>Dorylaimia</taxon>
        <taxon>Trichinellida</taxon>
        <taxon>Trichinellidae</taxon>
        <taxon>Trichinella</taxon>
    </lineage>
</organism>
<gene>
    <name evidence="1" type="ORF">T05_7447</name>
</gene>
<sequence>MQSVLVAQQVLEAISQPEIYFYPLQPCNCRSVHLVKGENEYWLIVVCIRGDLHVFHSKYSKPFVHKSHHIRELYKWSSDMLVVNSTLIPENANELNLYVLIRICDKSHLTLFKIYTRPTLSIQLAGEEKLNYVPVLICRFPVWEKKIILSKSDRTVELFRPVETSGGETLLSKVDTTISYPEFNEAKPHCVITVDGILVGKQRITAFGCANGSVCISYVNTESMDIETKVKKFDMPISVIKLLTLTNNNSPHLIISPSLGPVMLGKTISDITEYSKSTVKLKQSNNYDVVVCVYHLKLHNEDSSVDSDLIFVGTFSRRLLVYSGNIESGCFELIGVKKYPSSINHINVINNHFLVVTITSFHVYRTGQLAALGNL</sequence>
<evidence type="ECO:0000313" key="2">
    <source>
        <dbReference type="Proteomes" id="UP000055048"/>
    </source>
</evidence>
<name>A0A0V0U3T4_9BILA</name>
<dbReference type="PANTHER" id="PTHR15435:SF2">
    <property type="entry name" value="KICSTOR COMPLEX PROTEIN KAPTIN"/>
    <property type="match status" value="1"/>
</dbReference>
<dbReference type="GO" id="GO:0030027">
    <property type="term" value="C:lamellipodium"/>
    <property type="evidence" value="ECO:0007669"/>
    <property type="project" value="TreeGrafter"/>
</dbReference>
<dbReference type="GO" id="GO:1904262">
    <property type="term" value="P:negative regulation of TORC1 signaling"/>
    <property type="evidence" value="ECO:0007669"/>
    <property type="project" value="TreeGrafter"/>
</dbReference>
<keyword evidence="2" id="KW-1185">Reference proteome</keyword>